<dbReference type="InterPro" id="IPR036938">
    <property type="entry name" value="PAP2/HPO_sf"/>
</dbReference>
<dbReference type="Pfam" id="PF01569">
    <property type="entry name" value="PAP2"/>
    <property type="match status" value="1"/>
</dbReference>
<accession>A0A139BUP5</accession>
<sequence length="197" mass="21145">MGLLLACTGAIAAGGPLGIDHRLAYDNNGIWKRSTQLALLDTMIIGELAGGQWEGGETRLGRTFWQSIDSSALAGLTAQGLKYTFTRARPGQSSDPNLWFQGGAHYSFPSGEVAAVSAIVTPFVLEYGKDNPSVYALELLPVYDGIARMKVQGHWQTDVLAGFAIGGLTGYYAHNRQSPFVLGILPHGFTVGLRKQF</sequence>
<feature type="domain" description="Phosphatidic acid phosphatase type 2/haloperoxidase" evidence="1">
    <location>
        <begin position="67"/>
        <end position="174"/>
    </location>
</feature>
<dbReference type="Gene3D" id="1.20.144.10">
    <property type="entry name" value="Phosphatidic acid phosphatase type 2/haloperoxidase"/>
    <property type="match status" value="1"/>
</dbReference>
<dbReference type="SMART" id="SM00014">
    <property type="entry name" value="acidPPc"/>
    <property type="match status" value="1"/>
</dbReference>
<proteinExistence type="predicted"/>
<dbReference type="EMBL" id="LSLI01000021">
    <property type="protein sequence ID" value="KXS32699.1"/>
    <property type="molecule type" value="Genomic_DNA"/>
</dbReference>
<organism evidence="2 3">
    <name type="scientific">Candidatus Gallionella acididurans</name>
    <dbReference type="NCBI Taxonomy" id="1796491"/>
    <lineage>
        <taxon>Bacteria</taxon>
        <taxon>Pseudomonadati</taxon>
        <taxon>Pseudomonadota</taxon>
        <taxon>Betaproteobacteria</taxon>
        <taxon>Nitrosomonadales</taxon>
        <taxon>Gallionellaceae</taxon>
        <taxon>Gallionella</taxon>
    </lineage>
</organism>
<reference evidence="2 3" key="2">
    <citation type="submission" date="2016-03" db="EMBL/GenBank/DDBJ databases">
        <title>New uncultured bacterium of the family Gallionellaceae from acid mine drainage: description and reconstruction of genome based on metagenomic analysis of microbial community.</title>
        <authorList>
            <person name="Kadnikov V."/>
            <person name="Ivasenko D."/>
            <person name="Beletsky A."/>
            <person name="Mardanov A."/>
            <person name="Danilova E."/>
            <person name="Pimenov N."/>
            <person name="Karnachuk O."/>
            <person name="Ravin N."/>
        </authorList>
    </citation>
    <scope>NUCLEOTIDE SEQUENCE [LARGE SCALE GENOMIC DNA]</scope>
    <source>
        <strain evidence="2">ShG14-8</strain>
    </source>
</reference>
<evidence type="ECO:0000313" key="3">
    <source>
        <dbReference type="Proteomes" id="UP000070578"/>
    </source>
</evidence>
<evidence type="ECO:0000313" key="2">
    <source>
        <dbReference type="EMBL" id="KXS32699.1"/>
    </source>
</evidence>
<reference evidence="2 3" key="1">
    <citation type="submission" date="2016-02" db="EMBL/GenBank/DDBJ databases">
        <authorList>
            <person name="Wen L."/>
            <person name="He K."/>
            <person name="Yang H."/>
        </authorList>
    </citation>
    <scope>NUCLEOTIDE SEQUENCE [LARGE SCALE GENOMIC DNA]</scope>
    <source>
        <strain evidence="2">ShG14-8</strain>
    </source>
</reference>
<dbReference type="Proteomes" id="UP000070578">
    <property type="component" value="Unassembled WGS sequence"/>
</dbReference>
<gene>
    <name evidence="2" type="ORF">AWT59_1162</name>
</gene>
<comment type="caution">
    <text evidence="2">The sequence shown here is derived from an EMBL/GenBank/DDBJ whole genome shotgun (WGS) entry which is preliminary data.</text>
</comment>
<dbReference type="AlphaFoldDB" id="A0A139BUP5"/>
<dbReference type="InterPro" id="IPR000326">
    <property type="entry name" value="PAP2/HPO"/>
</dbReference>
<protein>
    <recommendedName>
        <fullName evidence="1">Phosphatidic acid phosphatase type 2/haloperoxidase domain-containing protein</fullName>
    </recommendedName>
</protein>
<evidence type="ECO:0000259" key="1">
    <source>
        <dbReference type="SMART" id="SM00014"/>
    </source>
</evidence>
<name>A0A139BUP5_9PROT</name>
<dbReference type="SUPFAM" id="SSF48317">
    <property type="entry name" value="Acid phosphatase/Vanadium-dependent haloperoxidase"/>
    <property type="match status" value="1"/>
</dbReference>